<evidence type="ECO:0000256" key="9">
    <source>
        <dbReference type="ARBA" id="ARBA00023136"/>
    </source>
</evidence>
<protein>
    <submittedName>
        <fullName evidence="13">Nitrate ABC transporter, permease protein</fullName>
    </submittedName>
</protein>
<dbReference type="EMBL" id="BSPX01000013">
    <property type="protein sequence ID" value="GLT21784.1"/>
    <property type="molecule type" value="Genomic_DNA"/>
</dbReference>
<dbReference type="SUPFAM" id="SSF161098">
    <property type="entry name" value="MetI-like"/>
    <property type="match status" value="1"/>
</dbReference>
<keyword evidence="9 10" id="KW-0472">Membrane</keyword>
<keyword evidence="3 10" id="KW-0813">Transport</keyword>
<dbReference type="Gene3D" id="1.10.3720.10">
    <property type="entry name" value="MetI-like"/>
    <property type="match status" value="1"/>
</dbReference>
<feature type="transmembrane region" description="Helical" evidence="10">
    <location>
        <begin position="253"/>
        <end position="274"/>
    </location>
</feature>
<sequence>MTTASLTSGLVAVRPEAESAPVVRGEVTKTEDSKMGATTHTDKAAAAPAKADDSVSFGTHLGNFVRKVIPPLLGFALVIGVWALVSMKSADFPGPGKTWDAAVVLFSDPFYSNGPNDQGIGWNILSSLKRVAIGFGVAALVGIPLGFIIGRFAFMNSMLEPIISILRPVSPLAWLPIGLMVFKAADPASTWTIFICSIWPMILNTAQGVQRVPQDYLNVARVLNLSEFKIITKILFPSVLPYMLTGIRLSIGTAWLVIVAAEMLTGGVGIGFWVWDEWNNLKVEHIIIAIFVIGIVGLLLEQLLLLIARRFSYGAN</sequence>
<keyword evidence="7 10" id="KW-1133">Transmembrane helix</keyword>
<comment type="similarity">
    <text evidence="10">Belongs to the binding-protein-dependent transport system permease family.</text>
</comment>
<dbReference type="PANTHER" id="PTHR30151">
    <property type="entry name" value="ALKANE SULFONATE ABC TRANSPORTER-RELATED, MEMBRANE SUBUNIT"/>
    <property type="match status" value="1"/>
</dbReference>
<dbReference type="CDD" id="cd06261">
    <property type="entry name" value="TM_PBP2"/>
    <property type="match status" value="1"/>
</dbReference>
<feature type="region of interest" description="Disordered" evidence="11">
    <location>
        <begin position="21"/>
        <end position="45"/>
    </location>
</feature>
<evidence type="ECO:0000256" key="5">
    <source>
        <dbReference type="ARBA" id="ARBA00022519"/>
    </source>
</evidence>
<organism evidence="13 14">
    <name type="scientific">Zoogloea oryzae</name>
    <dbReference type="NCBI Taxonomy" id="310767"/>
    <lineage>
        <taxon>Bacteria</taxon>
        <taxon>Pseudomonadati</taxon>
        <taxon>Pseudomonadota</taxon>
        <taxon>Betaproteobacteria</taxon>
        <taxon>Rhodocyclales</taxon>
        <taxon>Zoogloeaceae</taxon>
        <taxon>Zoogloea</taxon>
    </lineage>
</organism>
<feature type="transmembrane region" description="Helical" evidence="10">
    <location>
        <begin position="131"/>
        <end position="153"/>
    </location>
</feature>
<dbReference type="InterPro" id="IPR005889">
    <property type="entry name" value="NtrB"/>
</dbReference>
<evidence type="ECO:0000256" key="10">
    <source>
        <dbReference type="RuleBase" id="RU363032"/>
    </source>
</evidence>
<evidence type="ECO:0000313" key="13">
    <source>
        <dbReference type="EMBL" id="GLT21784.1"/>
    </source>
</evidence>
<feature type="transmembrane region" description="Helical" evidence="10">
    <location>
        <begin position="68"/>
        <end position="85"/>
    </location>
</feature>
<reference evidence="14" key="1">
    <citation type="journal article" date="2019" name="Int. J. Syst. Evol. Microbiol.">
        <title>The Global Catalogue of Microorganisms (GCM) 10K type strain sequencing project: providing services to taxonomists for standard genome sequencing and annotation.</title>
        <authorList>
            <consortium name="The Broad Institute Genomics Platform"/>
            <consortium name="The Broad Institute Genome Sequencing Center for Infectious Disease"/>
            <person name="Wu L."/>
            <person name="Ma J."/>
        </authorList>
    </citation>
    <scope>NUCLEOTIDE SEQUENCE [LARGE SCALE GENOMIC DNA]</scope>
    <source>
        <strain evidence="14">NBRC 102407</strain>
    </source>
</reference>
<evidence type="ECO:0000256" key="3">
    <source>
        <dbReference type="ARBA" id="ARBA00022448"/>
    </source>
</evidence>
<dbReference type="PROSITE" id="PS50928">
    <property type="entry name" value="ABC_TM1"/>
    <property type="match status" value="1"/>
</dbReference>
<dbReference type="PANTHER" id="PTHR30151:SF7">
    <property type="entry name" value="NITRATE IMPORT PERMEASE PROTEIN NRTB"/>
    <property type="match status" value="1"/>
</dbReference>
<dbReference type="InterPro" id="IPR000515">
    <property type="entry name" value="MetI-like"/>
</dbReference>
<dbReference type="Pfam" id="PF00528">
    <property type="entry name" value="BPD_transp_1"/>
    <property type="match status" value="1"/>
</dbReference>
<keyword evidence="5" id="KW-0997">Cell inner membrane</keyword>
<feature type="domain" description="ABC transmembrane type-1" evidence="12">
    <location>
        <begin position="124"/>
        <end position="308"/>
    </location>
</feature>
<accession>A0ABQ6FA05</accession>
<dbReference type="NCBIfam" id="TIGR01183">
    <property type="entry name" value="ntrB"/>
    <property type="match status" value="1"/>
</dbReference>
<keyword evidence="14" id="KW-1185">Reference proteome</keyword>
<keyword evidence="6 10" id="KW-0812">Transmembrane</keyword>
<evidence type="ECO:0000259" key="12">
    <source>
        <dbReference type="PROSITE" id="PS50928"/>
    </source>
</evidence>
<evidence type="ECO:0000256" key="6">
    <source>
        <dbReference type="ARBA" id="ARBA00022692"/>
    </source>
</evidence>
<evidence type="ECO:0000313" key="14">
    <source>
        <dbReference type="Proteomes" id="UP001157167"/>
    </source>
</evidence>
<evidence type="ECO:0000256" key="1">
    <source>
        <dbReference type="ARBA" id="ARBA00004533"/>
    </source>
</evidence>
<evidence type="ECO:0000256" key="7">
    <source>
        <dbReference type="ARBA" id="ARBA00022989"/>
    </source>
</evidence>
<comment type="subcellular location">
    <subcellularLocation>
        <location evidence="1">Cell inner membrane</location>
    </subcellularLocation>
    <subcellularLocation>
        <location evidence="2 10">Cell membrane</location>
        <topology evidence="2 10">Multi-pass membrane protein</topology>
    </subcellularLocation>
</comment>
<gene>
    <name evidence="13" type="ORF">GCM10007933_12380</name>
</gene>
<dbReference type="InterPro" id="IPR035906">
    <property type="entry name" value="MetI-like_sf"/>
</dbReference>
<dbReference type="RefSeq" id="WP_284187177.1">
    <property type="nucleotide sequence ID" value="NZ_BSPX01000013.1"/>
</dbReference>
<feature type="transmembrane region" description="Helical" evidence="10">
    <location>
        <begin position="286"/>
        <end position="308"/>
    </location>
</feature>
<proteinExistence type="inferred from homology"/>
<keyword evidence="8" id="KW-0406">Ion transport</keyword>
<dbReference type="Proteomes" id="UP001157167">
    <property type="component" value="Unassembled WGS sequence"/>
</dbReference>
<comment type="caution">
    <text evidence="13">The sequence shown here is derived from an EMBL/GenBank/DDBJ whole genome shotgun (WGS) entry which is preliminary data.</text>
</comment>
<evidence type="ECO:0000256" key="8">
    <source>
        <dbReference type="ARBA" id="ARBA00023065"/>
    </source>
</evidence>
<evidence type="ECO:0000256" key="11">
    <source>
        <dbReference type="SAM" id="MobiDB-lite"/>
    </source>
</evidence>
<evidence type="ECO:0000256" key="4">
    <source>
        <dbReference type="ARBA" id="ARBA00022475"/>
    </source>
</evidence>
<keyword evidence="4" id="KW-1003">Cell membrane</keyword>
<evidence type="ECO:0000256" key="2">
    <source>
        <dbReference type="ARBA" id="ARBA00004651"/>
    </source>
</evidence>
<name>A0ABQ6FA05_9RHOO</name>